<dbReference type="Pfam" id="PF07690">
    <property type="entry name" value="MFS_1"/>
    <property type="match status" value="1"/>
</dbReference>
<keyword evidence="3 5" id="KW-1133">Transmembrane helix</keyword>
<sequence>MLLHNTFGATQDVAIDALAVKVLGEQERGLANGVMFAAAYLGQTIGGSGVLFLTGLTGFKASFFFVGACILSVTLLVALPLREQSEARSGSQAGSRLTQFKIEVSTFGRATYQAFTSTRAAKVGILFALVPAGGMALGLALQSNLAVEIGLSDDSIAWLNMWSAILSALGCVVGGLLSDKFGRRKMLAIYVALMAIPILYLALELKRQGWIMPVDTQAPDRPVAAAELILAFWIAALFYSILQGLMYGTRTALFMDVTVPAVAATQFTAYMALLNLTITYSAVWQGWAIERFGYPTTLIIDACYGLICLTVLPFMKKQDVCQENLEHGFTNT</sequence>
<gene>
    <name evidence="6" type="ORF">ACFL27_13225</name>
</gene>
<dbReference type="SUPFAM" id="SSF103473">
    <property type="entry name" value="MFS general substrate transporter"/>
    <property type="match status" value="1"/>
</dbReference>
<keyword evidence="2 5" id="KW-0812">Transmembrane</keyword>
<dbReference type="Gene3D" id="1.20.1250.20">
    <property type="entry name" value="MFS general substrate transporter like domains"/>
    <property type="match status" value="2"/>
</dbReference>
<feature type="transmembrane region" description="Helical" evidence="5">
    <location>
        <begin position="34"/>
        <end position="56"/>
    </location>
</feature>
<evidence type="ECO:0000313" key="6">
    <source>
        <dbReference type="EMBL" id="MFC1851150.1"/>
    </source>
</evidence>
<proteinExistence type="predicted"/>
<evidence type="ECO:0000256" key="3">
    <source>
        <dbReference type="ARBA" id="ARBA00022989"/>
    </source>
</evidence>
<feature type="transmembrane region" description="Helical" evidence="5">
    <location>
        <begin position="223"/>
        <end position="241"/>
    </location>
</feature>
<evidence type="ECO:0000256" key="2">
    <source>
        <dbReference type="ARBA" id="ARBA00022692"/>
    </source>
</evidence>
<feature type="transmembrane region" description="Helical" evidence="5">
    <location>
        <begin position="292"/>
        <end position="315"/>
    </location>
</feature>
<organism evidence="6 7">
    <name type="scientific">candidate division CSSED10-310 bacterium</name>
    <dbReference type="NCBI Taxonomy" id="2855610"/>
    <lineage>
        <taxon>Bacteria</taxon>
        <taxon>Bacteria division CSSED10-310</taxon>
    </lineage>
</organism>
<dbReference type="Proteomes" id="UP001594351">
    <property type="component" value="Unassembled WGS sequence"/>
</dbReference>
<protein>
    <submittedName>
        <fullName evidence="6">MFS transporter</fullName>
    </submittedName>
</protein>
<comment type="caution">
    <text evidence="6">The sequence shown here is derived from an EMBL/GenBank/DDBJ whole genome shotgun (WGS) entry which is preliminary data.</text>
</comment>
<feature type="transmembrane region" description="Helical" evidence="5">
    <location>
        <begin position="123"/>
        <end position="143"/>
    </location>
</feature>
<reference evidence="6 7" key="1">
    <citation type="submission" date="2024-09" db="EMBL/GenBank/DDBJ databases">
        <title>Laminarin stimulates single cell rates of sulfate reduction while oxygen inhibits transcriptomic activity in coastal marine sediment.</title>
        <authorList>
            <person name="Lindsay M."/>
            <person name="Orcutt B."/>
            <person name="Emerson D."/>
            <person name="Stepanauskas R."/>
            <person name="D'Angelo T."/>
        </authorList>
    </citation>
    <scope>NUCLEOTIDE SEQUENCE [LARGE SCALE GENOMIC DNA]</scope>
    <source>
        <strain evidence="6">SAG AM-311-K15</strain>
    </source>
</reference>
<feature type="transmembrane region" description="Helical" evidence="5">
    <location>
        <begin position="155"/>
        <end position="177"/>
    </location>
</feature>
<evidence type="ECO:0000256" key="5">
    <source>
        <dbReference type="SAM" id="Phobius"/>
    </source>
</evidence>
<evidence type="ECO:0000256" key="4">
    <source>
        <dbReference type="ARBA" id="ARBA00023136"/>
    </source>
</evidence>
<name>A0ABV6YY77_UNCC1</name>
<dbReference type="PANTHER" id="PTHR12778:SF9">
    <property type="entry name" value="ACETYL-COENZYME A TRANSPORTER 1"/>
    <property type="match status" value="1"/>
</dbReference>
<dbReference type="PANTHER" id="PTHR12778">
    <property type="entry name" value="SOLUTE CARRIER FAMILY 33 ACETYL-COA TRANSPORTER -RELATED"/>
    <property type="match status" value="1"/>
</dbReference>
<keyword evidence="7" id="KW-1185">Reference proteome</keyword>
<feature type="transmembrane region" description="Helical" evidence="5">
    <location>
        <begin position="62"/>
        <end position="81"/>
    </location>
</feature>
<dbReference type="InterPro" id="IPR011701">
    <property type="entry name" value="MFS"/>
</dbReference>
<accession>A0ABV6YY77</accession>
<dbReference type="InterPro" id="IPR036259">
    <property type="entry name" value="MFS_trans_sf"/>
</dbReference>
<dbReference type="InterPro" id="IPR004752">
    <property type="entry name" value="AmpG_permease/AT-1"/>
</dbReference>
<keyword evidence="4 5" id="KW-0472">Membrane</keyword>
<dbReference type="EMBL" id="JBHPBY010000157">
    <property type="protein sequence ID" value="MFC1851150.1"/>
    <property type="molecule type" value="Genomic_DNA"/>
</dbReference>
<comment type="subcellular location">
    <subcellularLocation>
        <location evidence="1">Membrane</location>
        <topology evidence="1">Multi-pass membrane protein</topology>
    </subcellularLocation>
</comment>
<evidence type="ECO:0000256" key="1">
    <source>
        <dbReference type="ARBA" id="ARBA00004141"/>
    </source>
</evidence>
<feature type="transmembrane region" description="Helical" evidence="5">
    <location>
        <begin position="186"/>
        <end position="203"/>
    </location>
</feature>
<evidence type="ECO:0000313" key="7">
    <source>
        <dbReference type="Proteomes" id="UP001594351"/>
    </source>
</evidence>